<evidence type="ECO:0000256" key="2">
    <source>
        <dbReference type="ARBA" id="ARBA00022692"/>
    </source>
</evidence>
<feature type="non-terminal residue" evidence="6">
    <location>
        <position position="448"/>
    </location>
</feature>
<dbReference type="InterPro" id="IPR000537">
    <property type="entry name" value="UbiA_prenyltransferase"/>
</dbReference>
<reference evidence="6 7" key="1">
    <citation type="submission" date="2016-10" db="EMBL/GenBank/DDBJ databases">
        <title>Genome sequence of the basidiomycete white-rot fungus Trametes pubescens.</title>
        <authorList>
            <person name="Makela M.R."/>
            <person name="Granchi Z."/>
            <person name="Peng M."/>
            <person name="De Vries R.P."/>
            <person name="Grigoriev I."/>
            <person name="Riley R."/>
            <person name="Hilden K."/>
        </authorList>
    </citation>
    <scope>NUCLEOTIDE SEQUENCE [LARGE SCALE GENOMIC DNA]</scope>
    <source>
        <strain evidence="6 7">FBCC735</strain>
    </source>
</reference>
<dbReference type="OrthoDB" id="2757939at2759"/>
<dbReference type="AlphaFoldDB" id="A0A1M2VDE8"/>
<protein>
    <submittedName>
        <fullName evidence="6">Uncharacterized protein</fullName>
    </submittedName>
</protein>
<feature type="transmembrane region" description="Helical" evidence="5">
    <location>
        <begin position="410"/>
        <end position="432"/>
    </location>
</feature>
<keyword evidence="4 5" id="KW-0472">Membrane</keyword>
<keyword evidence="7" id="KW-1185">Reference proteome</keyword>
<dbReference type="GO" id="GO:0016765">
    <property type="term" value="F:transferase activity, transferring alkyl or aryl (other than methyl) groups"/>
    <property type="evidence" value="ECO:0007669"/>
    <property type="project" value="InterPro"/>
</dbReference>
<evidence type="ECO:0000313" key="6">
    <source>
        <dbReference type="EMBL" id="OJT05604.1"/>
    </source>
</evidence>
<evidence type="ECO:0000313" key="7">
    <source>
        <dbReference type="Proteomes" id="UP000184267"/>
    </source>
</evidence>
<keyword evidence="3 5" id="KW-1133">Transmembrane helix</keyword>
<evidence type="ECO:0000256" key="1">
    <source>
        <dbReference type="ARBA" id="ARBA00004141"/>
    </source>
</evidence>
<sequence length="448" mass="50996">MANRCLRCGPDQHAGPEEHTTFRRGEVFEIQESVFTPIEHILADMRVSGLAGEALRRSKSSLHSMRTKENATHKCRPCILMEDIRKARTGMVGCNICVMATFERTPIEDLPRIFRHFCLQVYTKRATVMEDLHLHSLPEWSLRRGKTQWIIVWPFDTTRKLGGRWRALEGERTGMAFGEYAVGYLEDLCEMKNREWKALCESQPGFAAEQEDEYRLYKDTWKGSTAGSETASRGSRESTNYSNLQRYDAESIVSQIIYEDRVSLFDEKAQYTRYDISRPRKRTSQAHQAAWLQRVESHIKHFFLGKRYTHELETALVLTTAPNTLAPRSPSSRCSTISSPRTVGIGSPEICSVLARTGIFATTIHAQDFQDVDGDRAIGRRTVPIVFGPAARWTVIVPLVLWSVGLSVLWGLSIAVSAVVTTLAVYVGVLYLRARTAHEYQVAYFWYN</sequence>
<evidence type="ECO:0000256" key="4">
    <source>
        <dbReference type="ARBA" id="ARBA00023136"/>
    </source>
</evidence>
<dbReference type="Pfam" id="PF01040">
    <property type="entry name" value="UbiA"/>
    <property type="match status" value="1"/>
</dbReference>
<proteinExistence type="predicted"/>
<accession>A0A1M2VDE8</accession>
<evidence type="ECO:0000256" key="3">
    <source>
        <dbReference type="ARBA" id="ARBA00022989"/>
    </source>
</evidence>
<keyword evidence="2 5" id="KW-0812">Transmembrane</keyword>
<name>A0A1M2VDE8_TRAPU</name>
<gene>
    <name evidence="6" type="ORF">TRAPUB_3578</name>
</gene>
<dbReference type="EMBL" id="MNAD01001421">
    <property type="protein sequence ID" value="OJT05604.1"/>
    <property type="molecule type" value="Genomic_DNA"/>
</dbReference>
<comment type="subcellular location">
    <subcellularLocation>
        <location evidence="1">Membrane</location>
        <topology evidence="1">Multi-pass membrane protein</topology>
    </subcellularLocation>
</comment>
<evidence type="ECO:0000256" key="5">
    <source>
        <dbReference type="SAM" id="Phobius"/>
    </source>
</evidence>
<organism evidence="6 7">
    <name type="scientific">Trametes pubescens</name>
    <name type="common">White-rot fungus</name>
    <dbReference type="NCBI Taxonomy" id="154538"/>
    <lineage>
        <taxon>Eukaryota</taxon>
        <taxon>Fungi</taxon>
        <taxon>Dikarya</taxon>
        <taxon>Basidiomycota</taxon>
        <taxon>Agaricomycotina</taxon>
        <taxon>Agaricomycetes</taxon>
        <taxon>Polyporales</taxon>
        <taxon>Polyporaceae</taxon>
        <taxon>Trametes</taxon>
    </lineage>
</organism>
<dbReference type="Proteomes" id="UP000184267">
    <property type="component" value="Unassembled WGS sequence"/>
</dbReference>
<dbReference type="STRING" id="154538.A0A1M2VDE8"/>
<comment type="caution">
    <text evidence="6">The sequence shown here is derived from an EMBL/GenBank/DDBJ whole genome shotgun (WGS) entry which is preliminary data.</text>
</comment>
<dbReference type="GO" id="GO:0016020">
    <property type="term" value="C:membrane"/>
    <property type="evidence" value="ECO:0007669"/>
    <property type="project" value="UniProtKB-SubCell"/>
</dbReference>